<dbReference type="InterPro" id="IPR016695">
    <property type="entry name" value="Pur_nucleotidase"/>
</dbReference>
<feature type="binding site" evidence="6">
    <location>
        <position position="42"/>
    </location>
    <ligand>
        <name>Mg(2+)</name>
        <dbReference type="ChEBI" id="CHEBI:18420"/>
    </ligand>
</feature>
<accession>A0A8T2KX29</accession>
<evidence type="ECO:0000256" key="6">
    <source>
        <dbReference type="PIRSR" id="PIRSR017434-2"/>
    </source>
</evidence>
<evidence type="ECO:0000256" key="3">
    <source>
        <dbReference type="ARBA" id="ARBA00022801"/>
    </source>
</evidence>
<evidence type="ECO:0000256" key="5">
    <source>
        <dbReference type="PIRSR" id="PIRSR017434-1"/>
    </source>
</evidence>
<gene>
    <name evidence="7" type="primary">NT5C2</name>
    <name evidence="7" type="ORF">AMEX_G23354</name>
</gene>
<reference evidence="7 8" key="1">
    <citation type="submission" date="2021-07" db="EMBL/GenBank/DDBJ databases">
        <authorList>
            <person name="Imarazene B."/>
            <person name="Zahm M."/>
            <person name="Klopp C."/>
            <person name="Cabau C."/>
            <person name="Beille S."/>
            <person name="Jouanno E."/>
            <person name="Castinel A."/>
            <person name="Lluch J."/>
            <person name="Gil L."/>
            <person name="Kuchtly C."/>
            <person name="Lopez Roques C."/>
            <person name="Donnadieu C."/>
            <person name="Parrinello H."/>
            <person name="Journot L."/>
            <person name="Du K."/>
            <person name="Schartl M."/>
            <person name="Retaux S."/>
            <person name="Guiguen Y."/>
        </authorList>
    </citation>
    <scope>NUCLEOTIDE SEQUENCE [LARGE SCALE GENOMIC DNA]</scope>
    <source>
        <strain evidence="7">Pach_M1</strain>
        <tissue evidence="7">Testis</tissue>
    </source>
</reference>
<dbReference type="PIRSF" id="PIRSF017434">
    <property type="entry name" value="Purine_5'-nucleotidase"/>
    <property type="match status" value="1"/>
</dbReference>
<dbReference type="InterPro" id="IPR023214">
    <property type="entry name" value="HAD_sf"/>
</dbReference>
<dbReference type="Pfam" id="PF05761">
    <property type="entry name" value="5_nucleotid"/>
    <property type="match status" value="1"/>
</dbReference>
<dbReference type="OrthoDB" id="10252832at2759"/>
<dbReference type="GO" id="GO:0008253">
    <property type="term" value="F:5'-nucleotidase activity"/>
    <property type="evidence" value="ECO:0007669"/>
    <property type="project" value="TreeGrafter"/>
</dbReference>
<feature type="active site" description="Nucleophile" evidence="5">
    <location>
        <position position="42"/>
    </location>
</feature>
<organism evidence="7 8">
    <name type="scientific">Astyanax mexicanus</name>
    <name type="common">Blind cave fish</name>
    <name type="synonym">Astyanax fasciatus mexicanus</name>
    <dbReference type="NCBI Taxonomy" id="7994"/>
    <lineage>
        <taxon>Eukaryota</taxon>
        <taxon>Metazoa</taxon>
        <taxon>Chordata</taxon>
        <taxon>Craniata</taxon>
        <taxon>Vertebrata</taxon>
        <taxon>Euteleostomi</taxon>
        <taxon>Actinopterygii</taxon>
        <taxon>Neopterygii</taxon>
        <taxon>Teleostei</taxon>
        <taxon>Ostariophysi</taxon>
        <taxon>Characiformes</taxon>
        <taxon>Characoidei</taxon>
        <taxon>Acestrorhamphidae</taxon>
        <taxon>Acestrorhamphinae</taxon>
        <taxon>Astyanax</taxon>
    </lineage>
</organism>
<dbReference type="EMBL" id="JAICCE010000020">
    <property type="protein sequence ID" value="KAG9263329.1"/>
    <property type="molecule type" value="Genomic_DNA"/>
</dbReference>
<dbReference type="InterPro" id="IPR036412">
    <property type="entry name" value="HAD-like_sf"/>
</dbReference>
<dbReference type="GO" id="GO:0046872">
    <property type="term" value="F:metal ion binding"/>
    <property type="evidence" value="ECO:0007669"/>
    <property type="project" value="UniProtKB-KW"/>
</dbReference>
<keyword evidence="3" id="KW-0378">Hydrolase</keyword>
<feature type="active site" description="Proton donor" evidence="5">
    <location>
        <position position="44"/>
    </location>
</feature>
<sequence length="528" mass="60230">MEGTAQRETTAAEALAGKRDIHNRVFVNKGVTLENIKCYGFDMDYTLAIYKSPEYEGLCFELLRDRLVSVGYPHELLRYSYDPNFPTRGLVYDSSYGNLLKVDSHGNILVCAHGFIYLTGAEILHYYPTRFIQRDDTERFYILNTLFNLSETYLYACLVDFFTGCSRYKNCQQGFKHGDLFMSYKSMFQDVRDAMNYLHDTGSLKERTLKNLEKYVIRDPRVPEMLSRIKNVAKVFLATNSDYNYTEGIMKYLLESPPGSKNPKKLWRSYFDLVVVDTRKPLFFAEGTVLRQVDTNTGKLRIGTYTGDLQHGTVYSGGSSDLVCDLLDVRGKEILYVGDHIFGDILKSKKRQGWKTFLVVPELAKELQVWTEKNGMFQELRQLDVYLSELHKYLDSGIVGSPDISLIQSKIKKVTYSMDLCYGKMGSLLRYGCTKTLFASQLLRYADLYAASCLNLINYPLTYLFSASSVLMPHESAVSPHLSQDPPIPDLSDNNFFTPTLKMLCQCDGDNCGQDNCAQGNTTIRMET</sequence>
<dbReference type="GO" id="GO:0046037">
    <property type="term" value="P:GMP metabolic process"/>
    <property type="evidence" value="ECO:0007669"/>
    <property type="project" value="UniProtKB-ARBA"/>
</dbReference>
<proteinExistence type="inferred from homology"/>
<feature type="binding site" evidence="6">
    <location>
        <position position="339"/>
    </location>
    <ligand>
        <name>Mg(2+)</name>
        <dbReference type="ChEBI" id="CHEBI:18420"/>
    </ligand>
</feature>
<dbReference type="Proteomes" id="UP000752171">
    <property type="component" value="Unassembled WGS sequence"/>
</dbReference>
<keyword evidence="4 6" id="KW-0460">Magnesium</keyword>
<dbReference type="CDD" id="cd07522">
    <property type="entry name" value="HAD_cN-II"/>
    <property type="match status" value="1"/>
</dbReference>
<dbReference type="AlphaFoldDB" id="A0A8T2KX29"/>
<dbReference type="Gene3D" id="3.40.50.1000">
    <property type="entry name" value="HAD superfamily/HAD-like"/>
    <property type="match status" value="1"/>
</dbReference>
<dbReference type="NCBIfam" id="TIGR02244">
    <property type="entry name" value="HAD-IG-Ncltidse"/>
    <property type="match status" value="1"/>
</dbReference>
<name>A0A8T2KX29_ASTMX</name>
<keyword evidence="2 6" id="KW-0479">Metal-binding</keyword>
<dbReference type="FunFam" id="3.40.50.1000:FF:000021">
    <property type="entry name" value="NT5C2 isoform 1"/>
    <property type="match status" value="1"/>
</dbReference>
<evidence type="ECO:0000256" key="2">
    <source>
        <dbReference type="ARBA" id="ARBA00022723"/>
    </source>
</evidence>
<dbReference type="PANTHER" id="PTHR12103">
    <property type="entry name" value="5'-NUCLEOTIDASE DOMAIN-CONTAINING"/>
    <property type="match status" value="1"/>
</dbReference>
<evidence type="ECO:0000313" key="7">
    <source>
        <dbReference type="EMBL" id="KAG9263329.1"/>
    </source>
</evidence>
<dbReference type="SUPFAM" id="SSF56784">
    <property type="entry name" value="HAD-like"/>
    <property type="match status" value="1"/>
</dbReference>
<evidence type="ECO:0000256" key="1">
    <source>
        <dbReference type="ARBA" id="ARBA00009589"/>
    </source>
</evidence>
<evidence type="ECO:0000256" key="4">
    <source>
        <dbReference type="ARBA" id="ARBA00022842"/>
    </source>
</evidence>
<comment type="similarity">
    <text evidence="1">Belongs to the 5'(3')-deoxyribonucleotidase family.</text>
</comment>
<comment type="cofactor">
    <cofactor evidence="6">
        <name>Mg(2+)</name>
        <dbReference type="ChEBI" id="CHEBI:18420"/>
    </cofactor>
    <text evidence="6">Binds 1 Mg(2+) ion per subunit.</text>
</comment>
<protein>
    <submittedName>
        <fullName evidence="7">Cytosolic purine 5'-nucleotidase-like</fullName>
    </submittedName>
</protein>
<evidence type="ECO:0000313" key="8">
    <source>
        <dbReference type="Proteomes" id="UP000752171"/>
    </source>
</evidence>
<dbReference type="InterPro" id="IPR008380">
    <property type="entry name" value="HAD-SF_hydro_IG_5-nucl"/>
</dbReference>
<feature type="binding site" evidence="6">
    <location>
        <position position="44"/>
    </location>
    <ligand>
        <name>GMP</name>
        <dbReference type="ChEBI" id="CHEBI:58115"/>
    </ligand>
</feature>
<comment type="caution">
    <text evidence="7">The sequence shown here is derived from an EMBL/GenBank/DDBJ whole genome shotgun (WGS) entry which is preliminary data.</text>
</comment>
<dbReference type="PANTHER" id="PTHR12103:SF18">
    <property type="entry name" value="5'-NUCLEOTIDASE DOMAIN-CONTAINING PROTEIN 4"/>
    <property type="match status" value="1"/>
</dbReference>